<dbReference type="KEGG" id="vg:26630991"/>
<sequence>MSKRFFIFDARGITESYEPVGNFVPMLTRVVRLVKKVHPDVIVEHIQYRASISAINADRDPFAPSGDNGANDIVKWLRARIAKLGPEDYYIVVGYSGGAVGTTRHLKLFGGDHRCLMYGNIASPSRSSATTYGLGNGFDWNPITRFNEPRSGIYSTQGTRTTVHNLGTAIPLVEIANPADVMTSCPQVSPLHVFAGPVMAFDLKNPLELIGQLQARGIDDIARNMLTPTNWLCPGWTSWPSDLIAYSRHTHTTDYFDLKLFRDSANKAISGVELLARQINWRISRVR</sequence>
<dbReference type="Gene3D" id="3.40.50.1820">
    <property type="entry name" value="alpha/beta hydrolase"/>
    <property type="match status" value="1"/>
</dbReference>
<dbReference type="EMBL" id="KR011062">
    <property type="protein sequence ID" value="AKJ71720.1"/>
    <property type="molecule type" value="Genomic_DNA"/>
</dbReference>
<dbReference type="InterPro" id="IPR029058">
    <property type="entry name" value="AB_hydrolase_fold"/>
</dbReference>
<name>A0A0K0N4W9_9CAUD</name>
<protein>
    <recommendedName>
        <fullName evidence="3">Lysin B</fullName>
    </recommendedName>
</protein>
<dbReference type="GeneID" id="26630991"/>
<dbReference type="Proteomes" id="UP000203853">
    <property type="component" value="Segment"/>
</dbReference>
<dbReference type="OrthoDB" id="11148at10239"/>
<evidence type="ECO:0008006" key="3">
    <source>
        <dbReference type="Google" id="ProtNLM"/>
    </source>
</evidence>
<dbReference type="SUPFAM" id="SSF53474">
    <property type="entry name" value="alpha/beta-Hydrolases"/>
    <property type="match status" value="1"/>
</dbReference>
<gene>
    <name evidence="1" type="ORF">TIN2_30</name>
</gene>
<organism evidence="1 2">
    <name type="scientific">Tsukamurella phage TIN2</name>
    <dbReference type="NCBI Taxonomy" id="1636545"/>
    <lineage>
        <taxon>Viruses</taxon>
        <taxon>Duplodnaviria</taxon>
        <taxon>Heunggongvirae</taxon>
        <taxon>Uroviricota</taxon>
        <taxon>Caudoviricetes</taxon>
        <taxon>Tinduovirus</taxon>
        <taxon>Tinduovirus TIN2</taxon>
    </lineage>
</organism>
<reference evidence="1 2" key="1">
    <citation type="journal article" date="2015" name="Appl. Environ. Microbiol.">
        <title>Three of a Kind: Genetically Similar Tsukamurella Phages TIN2, TIN3, and TIN4.</title>
        <authorList>
            <person name="Dyson Z.A."/>
            <person name="Tucci J."/>
            <person name="Seviour R.J."/>
            <person name="Petrovski S."/>
        </authorList>
    </citation>
    <scope>NUCLEOTIDE SEQUENCE [LARGE SCALE GENOMIC DNA]</scope>
</reference>
<proteinExistence type="predicted"/>
<dbReference type="RefSeq" id="YP_009204465.1">
    <property type="nucleotide sequence ID" value="NC_028865.1"/>
</dbReference>
<keyword evidence="2" id="KW-1185">Reference proteome</keyword>
<evidence type="ECO:0000313" key="2">
    <source>
        <dbReference type="Proteomes" id="UP000203853"/>
    </source>
</evidence>
<evidence type="ECO:0000313" key="1">
    <source>
        <dbReference type="EMBL" id="AKJ71720.1"/>
    </source>
</evidence>
<accession>A0A0K0N4W9</accession>